<keyword evidence="4" id="KW-1185">Reference proteome</keyword>
<evidence type="ECO:0000256" key="2">
    <source>
        <dbReference type="SAM" id="MobiDB-lite"/>
    </source>
</evidence>
<gene>
    <name evidence="3" type="ORF">TWF718_008316</name>
</gene>
<evidence type="ECO:0000313" key="4">
    <source>
        <dbReference type="Proteomes" id="UP001313282"/>
    </source>
</evidence>
<name>A0AAN8NU11_9PEZI</name>
<dbReference type="Proteomes" id="UP001313282">
    <property type="component" value="Unassembled WGS sequence"/>
</dbReference>
<feature type="region of interest" description="Disordered" evidence="2">
    <location>
        <begin position="317"/>
        <end position="359"/>
    </location>
</feature>
<evidence type="ECO:0000256" key="1">
    <source>
        <dbReference type="SAM" id="Coils"/>
    </source>
</evidence>
<feature type="compositionally biased region" description="Polar residues" evidence="2">
    <location>
        <begin position="317"/>
        <end position="346"/>
    </location>
</feature>
<feature type="compositionally biased region" description="Polar residues" evidence="2">
    <location>
        <begin position="284"/>
        <end position="300"/>
    </location>
</feature>
<sequence length="455" mass="51263">MSRDSGRILGISGRNTRVTIPEPDRKFASEAHPTGQWVLRHPRPTGHQPTRSQSGRPVPPRTRDEIDSEESGEAEKIAVIPQQRRYISPSKYRAVPTAVSVWDQTARRWVRFGAKDIRLFLSKNKLILEIVLPPKEGNRDQIKDKQYLLISSLEWHVPEMGSRVYLERQPLSPKGGDGPTVQDFLYFEVLDEGSLHRTPGRAIPQRDQEYSVEALSTLQSIQRNIRERLSSPTYSTWIRMDLFSAGRAEFSAQQIILRRDSFFELTKASSLLCRPFLSGGVRQNDATPSDGTTAVASSGSGERDKFYNTVDADYASSMDSYNTNGPLTPQEPTTSYRESTSRQRYSGSERAVTPEPLPIGLHEDLNPTPLLQAGRGLNSSTSLNSRAGVPTNRTLAQIKQSESIMADLAEHIQLLKKEERLEIKLNDLKTRRAKVESRLSRRGVPFTRQPSHFLD</sequence>
<proteinExistence type="predicted"/>
<feature type="region of interest" description="Disordered" evidence="2">
    <location>
        <begin position="280"/>
        <end position="302"/>
    </location>
</feature>
<keyword evidence="1" id="KW-0175">Coiled coil</keyword>
<dbReference type="EMBL" id="JAVHNR010000005">
    <property type="protein sequence ID" value="KAK6342938.1"/>
    <property type="molecule type" value="Genomic_DNA"/>
</dbReference>
<dbReference type="AlphaFoldDB" id="A0AAN8NU11"/>
<organism evidence="3 4">
    <name type="scientific">Orbilia javanica</name>
    <dbReference type="NCBI Taxonomy" id="47235"/>
    <lineage>
        <taxon>Eukaryota</taxon>
        <taxon>Fungi</taxon>
        <taxon>Dikarya</taxon>
        <taxon>Ascomycota</taxon>
        <taxon>Pezizomycotina</taxon>
        <taxon>Orbiliomycetes</taxon>
        <taxon>Orbiliales</taxon>
        <taxon>Orbiliaceae</taxon>
        <taxon>Orbilia</taxon>
    </lineage>
</organism>
<feature type="coiled-coil region" evidence="1">
    <location>
        <begin position="398"/>
        <end position="438"/>
    </location>
</feature>
<evidence type="ECO:0000313" key="3">
    <source>
        <dbReference type="EMBL" id="KAK6342938.1"/>
    </source>
</evidence>
<feature type="region of interest" description="Disordered" evidence="2">
    <location>
        <begin position="1"/>
        <end position="73"/>
    </location>
</feature>
<reference evidence="3 4" key="1">
    <citation type="submission" date="2019-10" db="EMBL/GenBank/DDBJ databases">
        <authorList>
            <person name="Palmer J.M."/>
        </authorList>
    </citation>
    <scope>NUCLEOTIDE SEQUENCE [LARGE SCALE GENOMIC DNA]</scope>
    <source>
        <strain evidence="3 4">TWF718</strain>
    </source>
</reference>
<protein>
    <submittedName>
        <fullName evidence="3">Uncharacterized protein</fullName>
    </submittedName>
</protein>
<accession>A0AAN8NU11</accession>
<comment type="caution">
    <text evidence="3">The sequence shown here is derived from an EMBL/GenBank/DDBJ whole genome shotgun (WGS) entry which is preliminary data.</text>
</comment>